<dbReference type="WBParaSite" id="L893_g19443.t1">
    <property type="protein sequence ID" value="L893_g19443.t1"/>
    <property type="gene ID" value="L893_g19443"/>
</dbReference>
<feature type="signal peptide" evidence="3">
    <location>
        <begin position="1"/>
        <end position="19"/>
    </location>
</feature>
<feature type="region of interest" description="Disordered" evidence="1">
    <location>
        <begin position="32"/>
        <end position="69"/>
    </location>
</feature>
<organism evidence="4 5">
    <name type="scientific">Steinernema glaseri</name>
    <dbReference type="NCBI Taxonomy" id="37863"/>
    <lineage>
        <taxon>Eukaryota</taxon>
        <taxon>Metazoa</taxon>
        <taxon>Ecdysozoa</taxon>
        <taxon>Nematoda</taxon>
        <taxon>Chromadorea</taxon>
        <taxon>Rhabditida</taxon>
        <taxon>Tylenchina</taxon>
        <taxon>Panagrolaimomorpha</taxon>
        <taxon>Strongyloidoidea</taxon>
        <taxon>Steinernematidae</taxon>
        <taxon>Steinernema</taxon>
    </lineage>
</organism>
<sequence>MNKRFAFLIVTAFSIYVCAQDNVTWMETNSTWPTELDNGTLEEGSKPPVNGSTERPSGNNDSLADLPRPDSCDEADLKGRKVAGFYWNVFFYFVYDEPETELDLTALFGDLPLPTGPLHAETTPNCLVPLDDTRVLLFFTRNETVFYTFYELDNLNEHGTNGAAQMVHLHTLAGYELKYADDIPVSPDDTSECKLQYNEGLVFLEDRVLNVDIDLAGSSYNYQHFTEELHVNDTERFFFVEGEESDCAFAYTISAPGFEHVRLLPGTTTPPPMSCSQPSTKCGTDYGLLWIAAASGPTFLICLPLIFGLFRLFHHFCCSDVDI</sequence>
<keyword evidence="4" id="KW-1185">Reference proteome</keyword>
<feature type="compositionally biased region" description="Polar residues" evidence="1">
    <location>
        <begin position="50"/>
        <end position="62"/>
    </location>
</feature>
<dbReference type="Proteomes" id="UP000095287">
    <property type="component" value="Unplaced"/>
</dbReference>
<evidence type="ECO:0000313" key="4">
    <source>
        <dbReference type="Proteomes" id="UP000095287"/>
    </source>
</evidence>
<protein>
    <submittedName>
        <fullName evidence="5">DUF4114 domain-containing protein</fullName>
    </submittedName>
</protein>
<reference evidence="5" key="1">
    <citation type="submission" date="2016-11" db="UniProtKB">
        <authorList>
            <consortium name="WormBaseParasite"/>
        </authorList>
    </citation>
    <scope>IDENTIFICATION</scope>
</reference>
<evidence type="ECO:0000256" key="1">
    <source>
        <dbReference type="SAM" id="MobiDB-lite"/>
    </source>
</evidence>
<feature type="chain" id="PRO_5009312568" evidence="3">
    <location>
        <begin position="20"/>
        <end position="323"/>
    </location>
</feature>
<evidence type="ECO:0000256" key="3">
    <source>
        <dbReference type="SAM" id="SignalP"/>
    </source>
</evidence>
<name>A0A1I7YT11_9BILA</name>
<keyword evidence="2" id="KW-1133">Transmembrane helix</keyword>
<keyword evidence="2" id="KW-0472">Membrane</keyword>
<proteinExistence type="predicted"/>
<accession>A0A1I7YT11</accession>
<keyword evidence="2" id="KW-0812">Transmembrane</keyword>
<evidence type="ECO:0000313" key="5">
    <source>
        <dbReference type="WBParaSite" id="L893_g19443.t1"/>
    </source>
</evidence>
<feature type="transmembrane region" description="Helical" evidence="2">
    <location>
        <begin position="287"/>
        <end position="310"/>
    </location>
</feature>
<keyword evidence="3" id="KW-0732">Signal</keyword>
<dbReference type="AlphaFoldDB" id="A0A1I7YT11"/>
<evidence type="ECO:0000256" key="2">
    <source>
        <dbReference type="SAM" id="Phobius"/>
    </source>
</evidence>